<dbReference type="PROSITE" id="PS51257">
    <property type="entry name" value="PROKAR_LIPOPROTEIN"/>
    <property type="match status" value="1"/>
</dbReference>
<dbReference type="EMBL" id="CP089983">
    <property type="protein sequence ID" value="WXB03004.1"/>
    <property type="molecule type" value="Genomic_DNA"/>
</dbReference>
<evidence type="ECO:0008006" key="3">
    <source>
        <dbReference type="Google" id="ProtNLM"/>
    </source>
</evidence>
<proteinExistence type="predicted"/>
<dbReference type="Proteomes" id="UP001374803">
    <property type="component" value="Chromosome"/>
</dbReference>
<organism evidence="1 2">
    <name type="scientific">Pendulispora rubella</name>
    <dbReference type="NCBI Taxonomy" id="2741070"/>
    <lineage>
        <taxon>Bacteria</taxon>
        <taxon>Pseudomonadati</taxon>
        <taxon>Myxococcota</taxon>
        <taxon>Myxococcia</taxon>
        <taxon>Myxococcales</taxon>
        <taxon>Sorangiineae</taxon>
        <taxon>Pendulisporaceae</taxon>
        <taxon>Pendulispora</taxon>
    </lineage>
</organism>
<keyword evidence="2" id="KW-1185">Reference proteome</keyword>
<sequence>MRFMVNSGSVLLMGLGLMGCGGPPTDETSQEELSLQADAGPVKTSLNTVSCQFRVSNTQSFPVDLEKTEVGPLERGTIHWSATLTDEAGATTVARVDHEIDGPNADGSRRLPARATARIRNPFDGQEFFRDDATGELQWPDSILVNDETGSLRASAGKPGPSLVEGTFFIVLIPNKTGHRWFQDGKEVKYVNYTCSRRRLNDN</sequence>
<accession>A0ABZ2KWD5</accession>
<gene>
    <name evidence="1" type="ORF">LVJ94_39615</name>
</gene>
<name>A0ABZ2KWD5_9BACT</name>
<evidence type="ECO:0000313" key="2">
    <source>
        <dbReference type="Proteomes" id="UP001374803"/>
    </source>
</evidence>
<evidence type="ECO:0000313" key="1">
    <source>
        <dbReference type="EMBL" id="WXB03004.1"/>
    </source>
</evidence>
<dbReference type="RefSeq" id="WP_394832630.1">
    <property type="nucleotide sequence ID" value="NZ_CP089983.1"/>
</dbReference>
<reference evidence="1" key="1">
    <citation type="submission" date="2021-12" db="EMBL/GenBank/DDBJ databases">
        <title>Discovery of the Pendulisporaceae a myxobacterial family with distinct sporulation behavior and unique specialized metabolism.</title>
        <authorList>
            <person name="Garcia R."/>
            <person name="Popoff A."/>
            <person name="Bader C.D."/>
            <person name="Loehr J."/>
            <person name="Walesch S."/>
            <person name="Walt C."/>
            <person name="Boldt J."/>
            <person name="Bunk B."/>
            <person name="Haeckl F.J.F.P.J."/>
            <person name="Gunesch A.P."/>
            <person name="Birkelbach J."/>
            <person name="Nuebel U."/>
            <person name="Pietschmann T."/>
            <person name="Bach T."/>
            <person name="Mueller R."/>
        </authorList>
    </citation>
    <scope>NUCLEOTIDE SEQUENCE</scope>
    <source>
        <strain evidence="1">MSr11367</strain>
    </source>
</reference>
<protein>
    <recommendedName>
        <fullName evidence="3">Lipoprotein</fullName>
    </recommendedName>
</protein>